<evidence type="ECO:0000256" key="12">
    <source>
        <dbReference type="HAMAP-Rule" id="MF_00974"/>
    </source>
</evidence>
<dbReference type="SMART" id="SM00400">
    <property type="entry name" value="ZnF_CHCC"/>
    <property type="match status" value="1"/>
</dbReference>
<dbReference type="GO" id="GO:0005737">
    <property type="term" value="C:cytoplasm"/>
    <property type="evidence" value="ECO:0007669"/>
    <property type="project" value="TreeGrafter"/>
</dbReference>
<dbReference type="InterPro" id="IPR006171">
    <property type="entry name" value="TOPRIM_dom"/>
</dbReference>
<dbReference type="FunFam" id="3.90.980.10:FF:000001">
    <property type="entry name" value="DNA primase"/>
    <property type="match status" value="1"/>
</dbReference>
<dbReference type="Gene3D" id="3.90.580.10">
    <property type="entry name" value="Zinc finger, CHC2-type domain"/>
    <property type="match status" value="1"/>
</dbReference>
<evidence type="ECO:0000256" key="13">
    <source>
        <dbReference type="PIRNR" id="PIRNR002811"/>
    </source>
</evidence>
<dbReference type="Pfam" id="PF10410">
    <property type="entry name" value="DnaB_bind"/>
    <property type="match status" value="1"/>
</dbReference>
<dbReference type="Pfam" id="PF13662">
    <property type="entry name" value="Toprim_4"/>
    <property type="match status" value="1"/>
</dbReference>
<dbReference type="InterPro" id="IPR013173">
    <property type="entry name" value="DNA_primase_DnaG_DnaB-bd_dom"/>
</dbReference>
<proteinExistence type="inferred from homology"/>
<dbReference type="PROSITE" id="PS50880">
    <property type="entry name" value="TOPRIM"/>
    <property type="match status" value="1"/>
</dbReference>
<dbReference type="SUPFAM" id="SSF56731">
    <property type="entry name" value="DNA primase core"/>
    <property type="match status" value="1"/>
</dbReference>
<feature type="zinc finger region" description="CHC2-type" evidence="12 14">
    <location>
        <begin position="37"/>
        <end position="61"/>
    </location>
</feature>
<comment type="function">
    <text evidence="12 13">RNA polymerase that catalyzes the synthesis of short RNA molecules used as primers for DNA polymerase during DNA replication.</text>
</comment>
<dbReference type="FunFam" id="3.90.580.10:FF:000001">
    <property type="entry name" value="DNA primase"/>
    <property type="match status" value="1"/>
</dbReference>
<dbReference type="GO" id="GO:0003677">
    <property type="term" value="F:DNA binding"/>
    <property type="evidence" value="ECO:0007669"/>
    <property type="project" value="UniProtKB-KW"/>
</dbReference>
<keyword evidence="8 12" id="KW-0862">Zinc</keyword>
<evidence type="ECO:0000313" key="17">
    <source>
        <dbReference type="Proteomes" id="UP000662914"/>
    </source>
</evidence>
<dbReference type="GO" id="GO:0000428">
    <property type="term" value="C:DNA-directed RNA polymerase complex"/>
    <property type="evidence" value="ECO:0007669"/>
    <property type="project" value="UniProtKB-KW"/>
</dbReference>
<dbReference type="SUPFAM" id="SSF117023">
    <property type="entry name" value="DNA primase DnaG, C-terminal domain"/>
    <property type="match status" value="1"/>
</dbReference>
<dbReference type="InterPro" id="IPR006295">
    <property type="entry name" value="DNA_primase_DnaG"/>
</dbReference>
<evidence type="ECO:0000256" key="1">
    <source>
        <dbReference type="ARBA" id="ARBA00022478"/>
    </source>
</evidence>
<evidence type="ECO:0000256" key="11">
    <source>
        <dbReference type="ARBA" id="ARBA00023163"/>
    </source>
</evidence>
<evidence type="ECO:0000256" key="4">
    <source>
        <dbReference type="ARBA" id="ARBA00022695"/>
    </source>
</evidence>
<accession>A0A809S297</accession>
<dbReference type="SMART" id="SM00766">
    <property type="entry name" value="DnaG_DnaB_bind"/>
    <property type="match status" value="1"/>
</dbReference>
<dbReference type="CDD" id="cd03364">
    <property type="entry name" value="TOPRIM_DnaG_primases"/>
    <property type="match status" value="1"/>
</dbReference>
<keyword evidence="9" id="KW-0460">Magnesium</keyword>
<keyword evidence="10 12" id="KW-0238">DNA-binding</keyword>
<dbReference type="Gene3D" id="3.40.1360.10">
    <property type="match status" value="1"/>
</dbReference>
<keyword evidence="5 12" id="KW-0235">DNA replication</keyword>
<feature type="domain" description="Toprim" evidence="15">
    <location>
        <begin position="260"/>
        <end position="342"/>
    </location>
</feature>
<dbReference type="GO" id="GO:1990077">
    <property type="term" value="C:primosome complex"/>
    <property type="evidence" value="ECO:0007669"/>
    <property type="project" value="UniProtKB-KW"/>
</dbReference>
<evidence type="ECO:0000256" key="2">
    <source>
        <dbReference type="ARBA" id="ARBA00022515"/>
    </source>
</evidence>
<keyword evidence="2 12" id="KW-0639">Primosome</keyword>
<evidence type="ECO:0000256" key="7">
    <source>
        <dbReference type="ARBA" id="ARBA00022771"/>
    </source>
</evidence>
<dbReference type="GO" id="GO:0003899">
    <property type="term" value="F:DNA-directed RNA polymerase activity"/>
    <property type="evidence" value="ECO:0007669"/>
    <property type="project" value="UniProtKB-UniRule"/>
</dbReference>
<evidence type="ECO:0000256" key="14">
    <source>
        <dbReference type="PIRSR" id="PIRSR002811-1"/>
    </source>
</evidence>
<keyword evidence="1 12" id="KW-0240">DNA-directed RNA polymerase</keyword>
<dbReference type="GO" id="GO:0006269">
    <property type="term" value="P:DNA replication, synthesis of primer"/>
    <property type="evidence" value="ECO:0007669"/>
    <property type="project" value="UniProtKB-UniRule"/>
</dbReference>
<dbReference type="Pfam" id="PF08275">
    <property type="entry name" value="DNAG_N"/>
    <property type="match status" value="1"/>
</dbReference>
<keyword evidence="11 12" id="KW-0804">Transcription</keyword>
<dbReference type="HAMAP" id="MF_00974">
    <property type="entry name" value="DNA_primase_DnaG"/>
    <property type="match status" value="1"/>
</dbReference>
<dbReference type="Gene3D" id="1.10.860.10">
    <property type="entry name" value="DNAb Helicase, Chain A"/>
    <property type="match status" value="1"/>
</dbReference>
<evidence type="ECO:0000256" key="10">
    <source>
        <dbReference type="ARBA" id="ARBA00023125"/>
    </source>
</evidence>
<dbReference type="InterPro" id="IPR050219">
    <property type="entry name" value="DnaG_primase"/>
</dbReference>
<dbReference type="InterPro" id="IPR013264">
    <property type="entry name" value="DNAG_N"/>
</dbReference>
<evidence type="ECO:0000256" key="8">
    <source>
        <dbReference type="ARBA" id="ARBA00022833"/>
    </source>
</evidence>
<dbReference type="Gene3D" id="1.20.50.20">
    <property type="entry name" value="DnaG, RNA polymerase domain, helical bundle"/>
    <property type="match status" value="1"/>
</dbReference>
<evidence type="ECO:0000256" key="5">
    <source>
        <dbReference type="ARBA" id="ARBA00022705"/>
    </source>
</evidence>
<dbReference type="PIRSF" id="PIRSF002811">
    <property type="entry name" value="DnaG"/>
    <property type="match status" value="1"/>
</dbReference>
<dbReference type="InterPro" id="IPR016136">
    <property type="entry name" value="DNA_helicase_N/primase_C"/>
</dbReference>
<dbReference type="GO" id="GO:0008270">
    <property type="term" value="F:zinc ion binding"/>
    <property type="evidence" value="ECO:0007669"/>
    <property type="project" value="UniProtKB-UniRule"/>
</dbReference>
<evidence type="ECO:0000256" key="6">
    <source>
        <dbReference type="ARBA" id="ARBA00022723"/>
    </source>
</evidence>
<keyword evidence="3 12" id="KW-0808">Transferase</keyword>
<dbReference type="Proteomes" id="UP000662914">
    <property type="component" value="Chromosome"/>
</dbReference>
<dbReference type="SMART" id="SM00493">
    <property type="entry name" value="TOPRIM"/>
    <property type="match status" value="1"/>
</dbReference>
<comment type="subunit">
    <text evidence="12">Monomer. Interacts with DnaB.</text>
</comment>
<dbReference type="InterPro" id="IPR034151">
    <property type="entry name" value="TOPRIM_DnaG_bac"/>
</dbReference>
<dbReference type="AlphaFoldDB" id="A0A809S297"/>
<evidence type="ECO:0000313" key="16">
    <source>
        <dbReference type="EMBL" id="BBO19671.1"/>
    </source>
</evidence>
<comment type="domain">
    <text evidence="12">Contains an N-terminal zinc-binding domain, a central core domain that contains the primase activity, and a C-terminal DnaB-binding domain.</text>
</comment>
<organism evidence="16 17">
    <name type="scientific">Candidatus Desulfobacillus denitrificans</name>
    <dbReference type="NCBI Taxonomy" id="2608985"/>
    <lineage>
        <taxon>Bacteria</taxon>
        <taxon>Pseudomonadati</taxon>
        <taxon>Pseudomonadota</taxon>
        <taxon>Betaproteobacteria</taxon>
        <taxon>Candidatus Desulfobacillus</taxon>
    </lineage>
</organism>
<dbReference type="Pfam" id="PF01807">
    <property type="entry name" value="Zn_ribbon_DnaG"/>
    <property type="match status" value="1"/>
</dbReference>
<name>A0A809S297_9PROT</name>
<dbReference type="NCBIfam" id="TIGR01391">
    <property type="entry name" value="dnaG"/>
    <property type="match status" value="1"/>
</dbReference>
<evidence type="ECO:0000256" key="9">
    <source>
        <dbReference type="ARBA" id="ARBA00022842"/>
    </source>
</evidence>
<dbReference type="Pfam" id="PF08278">
    <property type="entry name" value="DnaG_DnaB_bind"/>
    <property type="match status" value="1"/>
</dbReference>
<protein>
    <recommendedName>
        <fullName evidence="12 13">DNA primase</fullName>
        <ecNumber evidence="12">2.7.7.101</ecNumber>
    </recommendedName>
</protein>
<dbReference type="Gene3D" id="3.90.980.10">
    <property type="entry name" value="DNA primase, catalytic core, N-terminal domain"/>
    <property type="match status" value="1"/>
</dbReference>
<dbReference type="InterPro" id="IPR030846">
    <property type="entry name" value="DnaG_bac"/>
</dbReference>
<dbReference type="InterPro" id="IPR037068">
    <property type="entry name" value="DNA_primase_core_N_sf"/>
</dbReference>
<dbReference type="SUPFAM" id="SSF57783">
    <property type="entry name" value="Zinc beta-ribbon"/>
    <property type="match status" value="1"/>
</dbReference>
<dbReference type="InterPro" id="IPR019475">
    <property type="entry name" value="DNA_primase_DnaB-bd"/>
</dbReference>
<dbReference type="PANTHER" id="PTHR30313:SF2">
    <property type="entry name" value="DNA PRIMASE"/>
    <property type="match status" value="1"/>
</dbReference>
<dbReference type="EMBL" id="AP021857">
    <property type="protein sequence ID" value="BBO19671.1"/>
    <property type="molecule type" value="Genomic_DNA"/>
</dbReference>
<keyword evidence="7 12" id="KW-0863">Zinc-finger</keyword>
<evidence type="ECO:0000256" key="3">
    <source>
        <dbReference type="ARBA" id="ARBA00022679"/>
    </source>
</evidence>
<comment type="cofactor">
    <cofactor evidence="12 13 14">
        <name>Zn(2+)</name>
        <dbReference type="ChEBI" id="CHEBI:29105"/>
    </cofactor>
    <text evidence="12 13 14">Binds 1 zinc ion per monomer.</text>
</comment>
<dbReference type="FunFam" id="3.40.1360.10:FF:000002">
    <property type="entry name" value="DNA primase"/>
    <property type="match status" value="1"/>
</dbReference>
<dbReference type="InterPro" id="IPR002694">
    <property type="entry name" value="Znf_CHC2"/>
</dbReference>
<dbReference type="InterPro" id="IPR036977">
    <property type="entry name" value="DNA_primase_Znf_CHC2"/>
</dbReference>
<keyword evidence="6 12" id="KW-0479">Metal-binding</keyword>
<comment type="similarity">
    <text evidence="12 13">Belongs to the DnaG primase family.</text>
</comment>
<dbReference type="PANTHER" id="PTHR30313">
    <property type="entry name" value="DNA PRIMASE"/>
    <property type="match status" value="1"/>
</dbReference>
<keyword evidence="4 12" id="KW-0548">Nucleotidyltransferase</keyword>
<dbReference type="EC" id="2.7.7.101" evidence="12"/>
<comment type="catalytic activity">
    <reaction evidence="12">
        <text>ssDNA + n NTP = ssDNA/pppN(pN)n-1 hybrid + (n-1) diphosphate.</text>
        <dbReference type="EC" id="2.7.7.101"/>
    </reaction>
</comment>
<evidence type="ECO:0000259" key="15">
    <source>
        <dbReference type="PROSITE" id="PS50880"/>
    </source>
</evidence>
<gene>
    <name evidence="12" type="primary">dnaG</name>
    <name evidence="16" type="ORF">DSYM_03700</name>
</gene>
<dbReference type="KEGG" id="ddz:DSYM_03700"/>
<sequence>MIPESFIQELLARIDIVDVIERHLPLKKAGANYVACCPFHSEKTPSFSVSPSKQFYHCFGCGAHGSAIGFVMEYSGLGFVEAVEDLAGKAGMQVPQQRPDERRQKAAEAAPLTETMARAAKYYKEQLKASPKAVDYLKGRGLTGEVAARFGLGYAPDGWQNLADVFPDYQGKSLVDCGLVIEGDAGKRYDRFRDRIMFPILDARGNVIGFGGRVIGQEKEGADGAAPGPKYLNSPETPLFEKGRELYGLLQARAAIRDEDVVIVVEGYMDVVALAQHGVANAVATLGTATTPIHVHKLLRQADRVIFCFDGDNAGRKAAARALEASLEQTADNKTIAFLFLPPEDDPDSYVRAHGAEAFRRLARQAMPLTDFLMQELKSGKDLATAEGRSQLVHAAKPLLGRLQAPLLRLQLVKLLAQASGFSQAEIEALCELPAVVRKAAPARTPRGAPSPIARKLLRLVVQQPALAARLPADLIPDGHAETEALDALIAAVADGGLAGEGFGMVLEHFRGSPHEGLISEILGELADQEFDEESIEAVFADTVERLRQAEVRREIDALNAKNKSVGLAPEEIRRLQQLLAQKQAVKPSTSV</sequence>
<reference evidence="16" key="1">
    <citation type="journal article" name="DNA Res.">
        <title>The physiological potential of anammox bacteria as revealed by their core genome structure.</title>
        <authorList>
            <person name="Okubo T."/>
            <person name="Toyoda A."/>
            <person name="Fukuhara K."/>
            <person name="Uchiyama I."/>
            <person name="Harigaya Y."/>
            <person name="Kuroiwa M."/>
            <person name="Suzuki T."/>
            <person name="Murakami Y."/>
            <person name="Suwa Y."/>
            <person name="Takami H."/>
        </authorList>
    </citation>
    <scope>NUCLEOTIDE SEQUENCE</scope>
    <source>
        <strain evidence="16">317325-3</strain>
    </source>
</reference>